<organism evidence="2 3">
    <name type="scientific">Protaetiibacter mangrovi</name>
    <dbReference type="NCBI Taxonomy" id="2970926"/>
    <lineage>
        <taxon>Bacteria</taxon>
        <taxon>Bacillati</taxon>
        <taxon>Actinomycetota</taxon>
        <taxon>Actinomycetes</taxon>
        <taxon>Micrococcales</taxon>
        <taxon>Microbacteriaceae</taxon>
        <taxon>Protaetiibacter</taxon>
    </lineage>
</organism>
<accession>A0ABT1ZIL2</accession>
<proteinExistence type="predicted"/>
<protein>
    <submittedName>
        <fullName evidence="2">Bleomycin resistance protein</fullName>
    </submittedName>
</protein>
<dbReference type="PROSITE" id="PS51819">
    <property type="entry name" value="VOC"/>
    <property type="match status" value="1"/>
</dbReference>
<dbReference type="Proteomes" id="UP001205337">
    <property type="component" value="Unassembled WGS sequence"/>
</dbReference>
<evidence type="ECO:0000313" key="2">
    <source>
        <dbReference type="EMBL" id="MCS0500554.1"/>
    </source>
</evidence>
<dbReference type="Gene3D" id="3.30.720.120">
    <property type="match status" value="1"/>
</dbReference>
<dbReference type="PANTHER" id="PTHR34109">
    <property type="entry name" value="BNAUNNG04460D PROTEIN-RELATED"/>
    <property type="match status" value="1"/>
</dbReference>
<gene>
    <name evidence="2" type="ORF">NUH29_13455</name>
</gene>
<evidence type="ECO:0000259" key="1">
    <source>
        <dbReference type="PROSITE" id="PS51819"/>
    </source>
</evidence>
<name>A0ABT1ZIL2_9MICO</name>
<dbReference type="Pfam" id="PF00903">
    <property type="entry name" value="Glyoxalase"/>
    <property type="match status" value="1"/>
</dbReference>
<dbReference type="InterPro" id="IPR037523">
    <property type="entry name" value="VOC_core"/>
</dbReference>
<feature type="domain" description="VOC" evidence="1">
    <location>
        <begin position="1"/>
        <end position="124"/>
    </location>
</feature>
<dbReference type="PANTHER" id="PTHR34109:SF1">
    <property type="entry name" value="VOC DOMAIN-CONTAINING PROTEIN"/>
    <property type="match status" value="1"/>
</dbReference>
<comment type="caution">
    <text evidence="2">The sequence shown here is derived from an EMBL/GenBank/DDBJ whole genome shotgun (WGS) entry which is preliminary data.</text>
</comment>
<dbReference type="InterPro" id="IPR004360">
    <property type="entry name" value="Glyas_Fos-R_dOase_dom"/>
</dbReference>
<dbReference type="RefSeq" id="WP_258799736.1">
    <property type="nucleotide sequence ID" value="NZ_JANTHX010000008.1"/>
</dbReference>
<dbReference type="InterPro" id="IPR029068">
    <property type="entry name" value="Glyas_Bleomycin-R_OHBP_Dase"/>
</dbReference>
<dbReference type="Gene3D" id="3.30.720.110">
    <property type="match status" value="1"/>
</dbReference>
<dbReference type="SUPFAM" id="SSF54593">
    <property type="entry name" value="Glyoxalase/Bleomycin resistance protein/Dihydroxybiphenyl dioxygenase"/>
    <property type="match status" value="1"/>
</dbReference>
<dbReference type="EMBL" id="JANTHX010000008">
    <property type="protein sequence ID" value="MCS0500554.1"/>
    <property type="molecule type" value="Genomic_DNA"/>
</dbReference>
<sequence length="130" mass="13932">MAVVLTPYLSYRDASAAITWLEAIGFQLVTRQDDAEGAVLHAELRWDDAVVMLAGDDQPYSVAPLIGISTGAGVYLVVDDVDAVYSLAVGAGATAVLPPEETEWGSRRARVIDPGGREWSFGSYRPGFGW</sequence>
<reference evidence="2 3" key="1">
    <citation type="submission" date="2022-08" db="EMBL/GenBank/DDBJ databases">
        <authorList>
            <person name="Li F."/>
        </authorList>
    </citation>
    <scope>NUCLEOTIDE SEQUENCE [LARGE SCALE GENOMIC DNA]</scope>
    <source>
        <strain evidence="2 3">10F1B-8-1</strain>
    </source>
</reference>
<evidence type="ECO:0000313" key="3">
    <source>
        <dbReference type="Proteomes" id="UP001205337"/>
    </source>
</evidence>
<keyword evidence="3" id="KW-1185">Reference proteome</keyword>